<dbReference type="PANTHER" id="PTHR30273">
    <property type="entry name" value="PERIPLASMIC SIGNAL SENSOR AND SIGMA FACTOR ACTIVATOR FECR-RELATED"/>
    <property type="match status" value="1"/>
</dbReference>
<evidence type="ECO:0000259" key="2">
    <source>
        <dbReference type="Pfam" id="PF04773"/>
    </source>
</evidence>
<keyword evidence="1" id="KW-1133">Transmembrane helix</keyword>
<dbReference type="EMBL" id="JFYZ01000020">
    <property type="protein sequence ID" value="EZP79919.1"/>
    <property type="molecule type" value="Genomic_DNA"/>
</dbReference>
<comment type="caution">
    <text evidence="3">The sequence shown here is derived from an EMBL/GenBank/DDBJ whole genome shotgun (WGS) entry which is preliminary data.</text>
</comment>
<feature type="domain" description="FecR protein" evidence="2">
    <location>
        <begin position="74"/>
        <end position="143"/>
    </location>
</feature>
<dbReference type="RefSeq" id="WP_036527613.1">
    <property type="nucleotide sequence ID" value="NZ_JFYZ01000020.1"/>
</dbReference>
<keyword evidence="1 3" id="KW-0812">Transmembrane</keyword>
<sequence>MRDDSLSRSDAPIDELALKEALTRVHDGGRLSNDDIRKMRASRKAAIAGGLGAVVLAITGLTIFRSPVNTAAEFSTKPGERRDVRLEDGSFVQLSGASHLTVTITSRGRYARLIAGEARFDIAHDASRPFIAHAGRAEAQVLGRCSTLT</sequence>
<evidence type="ECO:0000256" key="1">
    <source>
        <dbReference type="SAM" id="Phobius"/>
    </source>
</evidence>
<dbReference type="Proteomes" id="UP000024329">
    <property type="component" value="Unassembled WGS sequence"/>
</dbReference>
<protein>
    <submittedName>
        <fullName evidence="3">Putative IRON transport regulator transmembrane protein</fullName>
    </submittedName>
</protein>
<name>A0A031JSP8_9SPHN</name>
<gene>
    <name evidence="3" type="ORF">BV97_03702</name>
</gene>
<reference evidence="3 4" key="1">
    <citation type="submission" date="2014-03" db="EMBL/GenBank/DDBJ databases">
        <title>Whole genome sequence of Novosphingobium resinovorum KF1.</title>
        <authorList>
            <person name="Gan H.M."/>
            <person name="Gan H.Y."/>
            <person name="Chew T.H."/>
            <person name="Savka M.A."/>
        </authorList>
    </citation>
    <scope>NUCLEOTIDE SEQUENCE [LARGE SCALE GENOMIC DNA]</scope>
    <source>
        <strain evidence="3 4">KF1</strain>
    </source>
</reference>
<dbReference type="InterPro" id="IPR006860">
    <property type="entry name" value="FecR"/>
</dbReference>
<evidence type="ECO:0000313" key="3">
    <source>
        <dbReference type="EMBL" id="EZP79919.1"/>
    </source>
</evidence>
<dbReference type="GO" id="GO:0016989">
    <property type="term" value="F:sigma factor antagonist activity"/>
    <property type="evidence" value="ECO:0007669"/>
    <property type="project" value="TreeGrafter"/>
</dbReference>
<organism evidence="3 4">
    <name type="scientific">Novosphingobium resinovorum</name>
    <dbReference type="NCBI Taxonomy" id="158500"/>
    <lineage>
        <taxon>Bacteria</taxon>
        <taxon>Pseudomonadati</taxon>
        <taxon>Pseudomonadota</taxon>
        <taxon>Alphaproteobacteria</taxon>
        <taxon>Sphingomonadales</taxon>
        <taxon>Sphingomonadaceae</taxon>
        <taxon>Novosphingobium</taxon>
    </lineage>
</organism>
<dbReference type="InterPro" id="IPR012373">
    <property type="entry name" value="Ferrdict_sens_TM"/>
</dbReference>
<dbReference type="AlphaFoldDB" id="A0A031JSP8"/>
<feature type="transmembrane region" description="Helical" evidence="1">
    <location>
        <begin position="45"/>
        <end position="64"/>
    </location>
</feature>
<dbReference type="eggNOG" id="COG3712">
    <property type="taxonomic scope" value="Bacteria"/>
</dbReference>
<dbReference type="PANTHER" id="PTHR30273:SF2">
    <property type="entry name" value="PROTEIN FECR"/>
    <property type="match status" value="1"/>
</dbReference>
<evidence type="ECO:0000313" key="4">
    <source>
        <dbReference type="Proteomes" id="UP000024329"/>
    </source>
</evidence>
<dbReference type="PATRIC" id="fig|158500.4.peg.3774"/>
<accession>A0A031JSP8</accession>
<proteinExistence type="predicted"/>
<dbReference type="Gene3D" id="2.60.120.1440">
    <property type="match status" value="1"/>
</dbReference>
<dbReference type="Pfam" id="PF04773">
    <property type="entry name" value="FecR"/>
    <property type="match status" value="1"/>
</dbReference>
<keyword evidence="1" id="KW-0472">Membrane</keyword>